<feature type="domain" description="DNA ligase ATP-dependent C-terminal" evidence="1">
    <location>
        <begin position="54"/>
        <end position="117"/>
    </location>
</feature>
<dbReference type="RefSeq" id="XP_002670507.1">
    <property type="nucleotide sequence ID" value="XM_002670461.1"/>
</dbReference>
<proteinExistence type="predicted"/>
<dbReference type="eggNOG" id="KOG0967">
    <property type="taxonomic scope" value="Eukaryota"/>
</dbReference>
<dbReference type="EMBL" id="GG738914">
    <property type="protein sequence ID" value="EFC37763.1"/>
    <property type="molecule type" value="Genomic_DNA"/>
</dbReference>
<dbReference type="SUPFAM" id="SSF50249">
    <property type="entry name" value="Nucleic acid-binding proteins"/>
    <property type="match status" value="1"/>
</dbReference>
<dbReference type="GO" id="GO:0006310">
    <property type="term" value="P:DNA recombination"/>
    <property type="evidence" value="ECO:0007669"/>
    <property type="project" value="InterPro"/>
</dbReference>
<dbReference type="GO" id="GO:0003910">
    <property type="term" value="F:DNA ligase (ATP) activity"/>
    <property type="evidence" value="ECO:0007669"/>
    <property type="project" value="InterPro"/>
</dbReference>
<dbReference type="VEuPathDB" id="AmoebaDB:NAEGRDRAFT_74433"/>
<dbReference type="KEGG" id="ngr:NAEGRDRAFT_74433"/>
<dbReference type="Pfam" id="PF04679">
    <property type="entry name" value="DNA_ligase_A_C"/>
    <property type="match status" value="1"/>
</dbReference>
<evidence type="ECO:0000313" key="2">
    <source>
        <dbReference type="EMBL" id="EFC37763.1"/>
    </source>
</evidence>
<dbReference type="InterPro" id="IPR012340">
    <property type="entry name" value="NA-bd_OB-fold"/>
</dbReference>
<dbReference type="AlphaFoldDB" id="D2VZB6"/>
<accession>D2VZB6</accession>
<name>D2VZB6_NAEGR</name>
<sequence>MSESEEPTAFCILDDHIKSEELIQNYTTIRNEMLEIERNKLLLVVIGCLRDTNNNFTRFQMACYDKSCGKFVTVCSLSVGFTQELKQEISERLSKLIIPSPSANVIFNEKQPAQVWFANYSLGSKSC</sequence>
<evidence type="ECO:0000313" key="3">
    <source>
        <dbReference type="Proteomes" id="UP000006671"/>
    </source>
</evidence>
<dbReference type="GeneID" id="8857694"/>
<dbReference type="Gene3D" id="2.40.50.140">
    <property type="entry name" value="Nucleic acid-binding proteins"/>
    <property type="match status" value="1"/>
</dbReference>
<dbReference type="GO" id="GO:0006281">
    <property type="term" value="P:DNA repair"/>
    <property type="evidence" value="ECO:0007669"/>
    <property type="project" value="InterPro"/>
</dbReference>
<gene>
    <name evidence="2" type="ORF">NAEGRDRAFT_74433</name>
</gene>
<dbReference type="InterPro" id="IPR012309">
    <property type="entry name" value="DNA_ligase_ATP-dep_C"/>
</dbReference>
<dbReference type="InParanoid" id="D2VZB6"/>
<organism evidence="3">
    <name type="scientific">Naegleria gruberi</name>
    <name type="common">Amoeba</name>
    <dbReference type="NCBI Taxonomy" id="5762"/>
    <lineage>
        <taxon>Eukaryota</taxon>
        <taxon>Discoba</taxon>
        <taxon>Heterolobosea</taxon>
        <taxon>Tetramitia</taxon>
        <taxon>Eutetramitia</taxon>
        <taxon>Vahlkampfiidae</taxon>
        <taxon>Naegleria</taxon>
    </lineage>
</organism>
<reference evidence="2 3" key="1">
    <citation type="journal article" date="2010" name="Cell">
        <title>The genome of Naegleria gruberi illuminates early eukaryotic versatility.</title>
        <authorList>
            <person name="Fritz-Laylin L.K."/>
            <person name="Prochnik S.E."/>
            <person name="Ginger M.L."/>
            <person name="Dacks J.B."/>
            <person name="Carpenter M.L."/>
            <person name="Field M.C."/>
            <person name="Kuo A."/>
            <person name="Paredez A."/>
            <person name="Chapman J."/>
            <person name="Pham J."/>
            <person name="Shu S."/>
            <person name="Neupane R."/>
            <person name="Cipriano M."/>
            <person name="Mancuso J."/>
            <person name="Tu H."/>
            <person name="Salamov A."/>
            <person name="Lindquist E."/>
            <person name="Shapiro H."/>
            <person name="Lucas S."/>
            <person name="Grigoriev I.V."/>
            <person name="Cande W.Z."/>
            <person name="Fulton C."/>
            <person name="Rokhsar D.S."/>
            <person name="Dawson S.C."/>
        </authorList>
    </citation>
    <scope>NUCLEOTIDE SEQUENCE [LARGE SCALE GENOMIC DNA]</scope>
    <source>
        <strain evidence="2 3">NEG-M</strain>
    </source>
</reference>
<dbReference type="STRING" id="5762.D2VZB6"/>
<protein>
    <submittedName>
        <fullName evidence="2">Predicted protein</fullName>
    </submittedName>
</protein>
<evidence type="ECO:0000259" key="1">
    <source>
        <dbReference type="Pfam" id="PF04679"/>
    </source>
</evidence>
<keyword evidence="3" id="KW-1185">Reference proteome</keyword>
<dbReference type="Proteomes" id="UP000006671">
    <property type="component" value="Unassembled WGS sequence"/>
</dbReference>